<dbReference type="GO" id="GO:0016747">
    <property type="term" value="F:acyltransferase activity, transferring groups other than amino-acyl groups"/>
    <property type="evidence" value="ECO:0007669"/>
    <property type="project" value="InterPro"/>
</dbReference>
<feature type="transmembrane region" description="Helical" evidence="2">
    <location>
        <begin position="231"/>
        <end position="248"/>
    </location>
</feature>
<feature type="transmembrane region" description="Helical" evidence="2">
    <location>
        <begin position="137"/>
        <end position="159"/>
    </location>
</feature>
<feature type="transmembrane region" description="Helical" evidence="2">
    <location>
        <begin position="358"/>
        <end position="383"/>
    </location>
</feature>
<keyword evidence="2" id="KW-0812">Transmembrane</keyword>
<dbReference type="AlphaFoldDB" id="A0A4U5NTN4"/>
<feature type="transmembrane region" description="Helical" evidence="2">
    <location>
        <begin position="179"/>
        <end position="201"/>
    </location>
</feature>
<accession>A0A4U5NTN4</accession>
<sequence>MLNRDASAPCPEVLLYQLGWDICVPKSCENSKDLMKIVSSFKIGKGKSPICSVKTMNDLRYYPNTGTWIVVGFMAVVAVLGIVASAFDYFLQSSDKDQFCQRLDIRVFRCFSLYTNIVEIMSVEGAKKSDQIGPIHCIRFFSICWVIIGHSLMLIYMGLSSNPLEAKEILDYVPSQILTNAYFAVDTFFFMSGLLLAYMWFKALQKNRRQTMSVQAWILFYVQRILRLSPSYYMVIFFYTFVFRTWMFNMPLYMTPLMPDSCSENYWINLLYLTNFIHYKHQCYLISWYLSTDLQIFLFTPLILIPFTISPLYGYVVAGLLFTASTVINVVSIFEFYFPPSDYSMGPQDDRMHNFDKYTLLMYDAPWIRCQIYIMGMILGYFLQTHSRRPKINSLLNYVLWFISFALMAAAVFSLYDWTTGTEWSLTARAVYSSLSKPAWGLGLSWIIFACFYGYGGPINTFMSWEIWVPLGRLSYSAYLIHFCVVTYLPGMKQGDLWFSNFADAFVSFLMPIIILTFFFSLFWSAAFEVAFSKLVSILIKSITSKRKEKNPSSSSAPDPIPEEIRSAISRPPEMSLKEDILKLRM</sequence>
<feature type="transmembrane region" description="Helical" evidence="2">
    <location>
        <begin position="312"/>
        <end position="338"/>
    </location>
</feature>
<reference evidence="4 5" key="1">
    <citation type="journal article" date="2015" name="Genome Biol.">
        <title>Comparative genomics of Steinernema reveals deeply conserved gene regulatory networks.</title>
        <authorList>
            <person name="Dillman A.R."/>
            <person name="Macchietto M."/>
            <person name="Porter C.F."/>
            <person name="Rogers A."/>
            <person name="Williams B."/>
            <person name="Antoshechkin I."/>
            <person name="Lee M.M."/>
            <person name="Goodwin Z."/>
            <person name="Lu X."/>
            <person name="Lewis E.E."/>
            <person name="Goodrich-Blair H."/>
            <person name="Stock S.P."/>
            <person name="Adams B.J."/>
            <person name="Sternberg P.W."/>
            <person name="Mortazavi A."/>
        </authorList>
    </citation>
    <scope>NUCLEOTIDE SEQUENCE [LARGE SCALE GENOMIC DNA]</scope>
    <source>
        <strain evidence="4 5">ALL</strain>
    </source>
</reference>
<name>A0A4U5NTN4_STECR</name>
<dbReference type="PANTHER" id="PTHR11161">
    <property type="entry name" value="O-ACYLTRANSFERASE"/>
    <property type="match status" value="1"/>
</dbReference>
<evidence type="ECO:0000313" key="4">
    <source>
        <dbReference type="EMBL" id="TKR86540.1"/>
    </source>
</evidence>
<keyword evidence="2" id="KW-1133">Transmembrane helix</keyword>
<dbReference type="OrthoDB" id="207378at2759"/>
<dbReference type="Pfam" id="PF01757">
    <property type="entry name" value="Acyl_transf_3"/>
    <property type="match status" value="1"/>
</dbReference>
<evidence type="ECO:0000256" key="2">
    <source>
        <dbReference type="SAM" id="Phobius"/>
    </source>
</evidence>
<feature type="domain" description="Acyltransferase 3" evidence="3">
    <location>
        <begin position="135"/>
        <end position="520"/>
    </location>
</feature>
<gene>
    <name evidence="4" type="ORF">L596_011116</name>
</gene>
<protein>
    <recommendedName>
        <fullName evidence="3">Acyltransferase 3 domain-containing protein</fullName>
    </recommendedName>
</protein>
<dbReference type="InterPro" id="IPR052728">
    <property type="entry name" value="O2_lipid_transport_reg"/>
</dbReference>
<evidence type="ECO:0000256" key="1">
    <source>
        <dbReference type="SAM" id="MobiDB-lite"/>
    </source>
</evidence>
<keyword evidence="5" id="KW-1185">Reference proteome</keyword>
<dbReference type="Proteomes" id="UP000298663">
    <property type="component" value="Unassembled WGS sequence"/>
</dbReference>
<feature type="transmembrane region" description="Helical" evidence="2">
    <location>
        <begin position="395"/>
        <end position="418"/>
    </location>
</feature>
<comment type="caution">
    <text evidence="4">The sequence shown here is derived from an EMBL/GenBank/DDBJ whole genome shotgun (WGS) entry which is preliminary data.</text>
</comment>
<reference evidence="4 5" key="2">
    <citation type="journal article" date="2019" name="G3 (Bethesda)">
        <title>Hybrid Assembly of the Genome of the Entomopathogenic Nematode Steinernema carpocapsae Identifies the X-Chromosome.</title>
        <authorList>
            <person name="Serra L."/>
            <person name="Macchietto M."/>
            <person name="Macias-Munoz A."/>
            <person name="McGill C.J."/>
            <person name="Rodriguez I.M."/>
            <person name="Rodriguez B."/>
            <person name="Murad R."/>
            <person name="Mortazavi A."/>
        </authorList>
    </citation>
    <scope>NUCLEOTIDE SEQUENCE [LARGE SCALE GENOMIC DNA]</scope>
    <source>
        <strain evidence="4 5">ALL</strain>
    </source>
</reference>
<feature type="transmembrane region" description="Helical" evidence="2">
    <location>
        <begin position="467"/>
        <end position="489"/>
    </location>
</feature>
<keyword evidence="2" id="KW-0472">Membrane</keyword>
<feature type="region of interest" description="Disordered" evidence="1">
    <location>
        <begin position="548"/>
        <end position="574"/>
    </location>
</feature>
<feature type="transmembrane region" description="Helical" evidence="2">
    <location>
        <begin position="68"/>
        <end position="91"/>
    </location>
</feature>
<evidence type="ECO:0000313" key="5">
    <source>
        <dbReference type="Proteomes" id="UP000298663"/>
    </source>
</evidence>
<dbReference type="EMBL" id="AZBU02000003">
    <property type="protein sequence ID" value="TKR86540.1"/>
    <property type="molecule type" value="Genomic_DNA"/>
</dbReference>
<feature type="transmembrane region" description="Helical" evidence="2">
    <location>
        <begin position="509"/>
        <end position="540"/>
    </location>
</feature>
<evidence type="ECO:0000259" key="3">
    <source>
        <dbReference type="Pfam" id="PF01757"/>
    </source>
</evidence>
<feature type="transmembrane region" description="Helical" evidence="2">
    <location>
        <begin position="438"/>
        <end position="455"/>
    </location>
</feature>
<dbReference type="PANTHER" id="PTHR11161:SF55">
    <property type="entry name" value="NOSE RESISTANT-TO-FLUOXETINE PROTEIN N-TERMINAL DOMAIN-CONTAINING PROTEIN"/>
    <property type="match status" value="1"/>
</dbReference>
<proteinExistence type="predicted"/>
<dbReference type="InterPro" id="IPR002656">
    <property type="entry name" value="Acyl_transf_3_dom"/>
</dbReference>
<feature type="transmembrane region" description="Helical" evidence="2">
    <location>
        <begin position="286"/>
        <end position="305"/>
    </location>
</feature>
<organism evidence="4 5">
    <name type="scientific">Steinernema carpocapsae</name>
    <name type="common">Entomopathogenic nematode</name>
    <dbReference type="NCBI Taxonomy" id="34508"/>
    <lineage>
        <taxon>Eukaryota</taxon>
        <taxon>Metazoa</taxon>
        <taxon>Ecdysozoa</taxon>
        <taxon>Nematoda</taxon>
        <taxon>Chromadorea</taxon>
        <taxon>Rhabditida</taxon>
        <taxon>Tylenchina</taxon>
        <taxon>Panagrolaimomorpha</taxon>
        <taxon>Strongyloidoidea</taxon>
        <taxon>Steinernematidae</taxon>
        <taxon>Steinernema</taxon>
    </lineage>
</organism>